<dbReference type="FunFam" id="3.40.50.300:FF:000356">
    <property type="entry name" value="DNA repair protein RecN"/>
    <property type="match status" value="1"/>
</dbReference>
<dbReference type="NCBIfam" id="NF008121">
    <property type="entry name" value="PRK10869.1"/>
    <property type="match status" value="1"/>
</dbReference>
<dbReference type="GO" id="GO:0006281">
    <property type="term" value="P:DNA repair"/>
    <property type="evidence" value="ECO:0007669"/>
    <property type="project" value="UniProtKB-KW"/>
</dbReference>
<dbReference type="FunFam" id="3.40.50.300:FF:000319">
    <property type="entry name" value="DNA repair protein RecN"/>
    <property type="match status" value="1"/>
</dbReference>
<dbReference type="NCBIfam" id="TIGR00634">
    <property type="entry name" value="recN"/>
    <property type="match status" value="1"/>
</dbReference>
<evidence type="ECO:0000313" key="12">
    <source>
        <dbReference type="Proteomes" id="UP000664731"/>
    </source>
</evidence>
<comment type="function">
    <text evidence="1 9">May be involved in recombinational repair of damaged DNA.</text>
</comment>
<dbReference type="GO" id="GO:0043590">
    <property type="term" value="C:bacterial nucleoid"/>
    <property type="evidence" value="ECO:0007669"/>
    <property type="project" value="TreeGrafter"/>
</dbReference>
<protein>
    <recommendedName>
        <fullName evidence="3 9">DNA repair protein RecN</fullName>
    </recommendedName>
    <alternativeName>
        <fullName evidence="8 9">Recombination protein N</fullName>
    </alternativeName>
</protein>
<dbReference type="Proteomes" id="UP000664731">
    <property type="component" value="Unassembled WGS sequence"/>
</dbReference>
<dbReference type="InterPro" id="IPR003395">
    <property type="entry name" value="RecF/RecN/SMC_N"/>
</dbReference>
<dbReference type="EMBL" id="JAFNME010000012">
    <property type="protein sequence ID" value="MBO1249576.1"/>
    <property type="molecule type" value="Genomic_DNA"/>
</dbReference>
<dbReference type="SUPFAM" id="SSF52540">
    <property type="entry name" value="P-loop containing nucleoside triphosphate hydrolases"/>
    <property type="match status" value="1"/>
</dbReference>
<dbReference type="PANTHER" id="PTHR11059">
    <property type="entry name" value="DNA REPAIR PROTEIN RECN"/>
    <property type="match status" value="1"/>
</dbReference>
<keyword evidence="4" id="KW-0547">Nucleotide-binding</keyword>
<sequence length="564" mass="61329">MTLKRITLRDFVIVQALDLDLATGFTALTGETGAGKSILLDALQLALGARADASVVREGAEQAEITLVFTPHATTAAWLQSQELPSAQALTLRRTIDTQSRSRAWINGKPATATQLRQVGEQLVNIHGQHAWQNLMHADSVRGLLDAYAGIHSTELRQRYHDWRQARQQLEHAQQRQAQRQQERERLQWHIDELEKLAPQADEWEELNTQHTRLAHAQTLLEAAQHALAALNNEETGAERPLAYASHQLDAHAHLEPGFADISATLQSCLAQLDDAQHSLQRYLERADLDPERLAALDERLGLWLQLARRFKHPPQELPQLLNTWHAQLADLDAATDLPALAQAVTHALERYRSTAQAVSAQRHHAAAQLEAAITSAMQELGMQGGRFCAQVLPLAEPSAHGLDEVQFLVAAHPGATPRPIGKVASGGELSRISLALAVATSAQGSAGTLIFDEVDAGIGGAVAQTVGALMQRLGANRQVLAVTHLPQVAAFAHQHCVVRKQRRKTGTTSQVLPTNAQQREQEIARMLGGQTISPTTLAHAREMLAQAHNQAQAAPAAIGKAAL</sequence>
<evidence type="ECO:0000259" key="10">
    <source>
        <dbReference type="Pfam" id="PF02463"/>
    </source>
</evidence>
<proteinExistence type="inferred from homology"/>
<dbReference type="AlphaFoldDB" id="A0A939GYE1"/>
<name>A0A939GYE1_9BURK</name>
<keyword evidence="5 9" id="KW-0227">DNA damage</keyword>
<dbReference type="PANTHER" id="PTHR11059:SF0">
    <property type="entry name" value="DNA REPAIR PROTEIN RECN"/>
    <property type="match status" value="1"/>
</dbReference>
<evidence type="ECO:0000313" key="11">
    <source>
        <dbReference type="EMBL" id="MBO1249576.1"/>
    </source>
</evidence>
<gene>
    <name evidence="11" type="primary">recN</name>
    <name evidence="11" type="ORF">J1777_06990</name>
</gene>
<evidence type="ECO:0000256" key="6">
    <source>
        <dbReference type="ARBA" id="ARBA00022840"/>
    </source>
</evidence>
<evidence type="ECO:0000256" key="4">
    <source>
        <dbReference type="ARBA" id="ARBA00022741"/>
    </source>
</evidence>
<evidence type="ECO:0000256" key="1">
    <source>
        <dbReference type="ARBA" id="ARBA00003618"/>
    </source>
</evidence>
<dbReference type="CDD" id="cd03241">
    <property type="entry name" value="ABC_RecN"/>
    <property type="match status" value="2"/>
</dbReference>
<organism evidence="11 12">
    <name type="scientific">Comamonas denitrificans</name>
    <dbReference type="NCBI Taxonomy" id="117506"/>
    <lineage>
        <taxon>Bacteria</taxon>
        <taxon>Pseudomonadati</taxon>
        <taxon>Pseudomonadota</taxon>
        <taxon>Betaproteobacteria</taxon>
        <taxon>Burkholderiales</taxon>
        <taxon>Comamonadaceae</taxon>
        <taxon>Comamonas</taxon>
    </lineage>
</organism>
<accession>A0A939GYE1</accession>
<dbReference type="GO" id="GO:0005524">
    <property type="term" value="F:ATP binding"/>
    <property type="evidence" value="ECO:0007669"/>
    <property type="project" value="UniProtKB-KW"/>
</dbReference>
<dbReference type="Pfam" id="PF02463">
    <property type="entry name" value="SMC_N"/>
    <property type="match status" value="1"/>
</dbReference>
<dbReference type="Gene3D" id="3.40.50.300">
    <property type="entry name" value="P-loop containing nucleotide triphosphate hydrolases"/>
    <property type="match status" value="2"/>
</dbReference>
<evidence type="ECO:0000256" key="9">
    <source>
        <dbReference type="PIRNR" id="PIRNR003128"/>
    </source>
</evidence>
<dbReference type="InterPro" id="IPR027417">
    <property type="entry name" value="P-loop_NTPase"/>
</dbReference>
<dbReference type="GO" id="GO:0006310">
    <property type="term" value="P:DNA recombination"/>
    <property type="evidence" value="ECO:0007669"/>
    <property type="project" value="InterPro"/>
</dbReference>
<reference evidence="11" key="1">
    <citation type="submission" date="2021-03" db="EMBL/GenBank/DDBJ databases">
        <title>Comamonas denitrificans.</title>
        <authorList>
            <person name="Finster K."/>
        </authorList>
    </citation>
    <scope>NUCLEOTIDE SEQUENCE</scope>
    <source>
        <strain evidence="11">MM2021_4</strain>
    </source>
</reference>
<evidence type="ECO:0000256" key="2">
    <source>
        <dbReference type="ARBA" id="ARBA00009441"/>
    </source>
</evidence>
<comment type="similarity">
    <text evidence="2 9">Belongs to the RecN family.</text>
</comment>
<comment type="caution">
    <text evidence="11">The sequence shown here is derived from an EMBL/GenBank/DDBJ whole genome shotgun (WGS) entry which is preliminary data.</text>
</comment>
<evidence type="ECO:0000256" key="3">
    <source>
        <dbReference type="ARBA" id="ARBA00021315"/>
    </source>
</evidence>
<feature type="domain" description="RecF/RecN/SMC N-terminal" evidence="10">
    <location>
        <begin position="3"/>
        <end position="505"/>
    </location>
</feature>
<dbReference type="InterPro" id="IPR004604">
    <property type="entry name" value="DNA_recomb/repair_RecN"/>
</dbReference>
<evidence type="ECO:0000256" key="7">
    <source>
        <dbReference type="ARBA" id="ARBA00023204"/>
    </source>
</evidence>
<evidence type="ECO:0000256" key="8">
    <source>
        <dbReference type="ARBA" id="ARBA00033408"/>
    </source>
</evidence>
<dbReference type="GO" id="GO:0009432">
    <property type="term" value="P:SOS response"/>
    <property type="evidence" value="ECO:0007669"/>
    <property type="project" value="UniProtKB-ARBA"/>
</dbReference>
<keyword evidence="7 9" id="KW-0234">DNA repair</keyword>
<evidence type="ECO:0000256" key="5">
    <source>
        <dbReference type="ARBA" id="ARBA00022763"/>
    </source>
</evidence>
<keyword evidence="12" id="KW-1185">Reference proteome</keyword>
<keyword evidence="6" id="KW-0067">ATP-binding</keyword>
<dbReference type="RefSeq" id="WP_207575097.1">
    <property type="nucleotide sequence ID" value="NZ_JAFNME010000012.1"/>
</dbReference>
<dbReference type="PIRSF" id="PIRSF003128">
    <property type="entry name" value="RecN"/>
    <property type="match status" value="1"/>
</dbReference>